<keyword evidence="1" id="KW-0472">Membrane</keyword>
<reference evidence="2 3" key="1">
    <citation type="submission" date="2016-10" db="EMBL/GenBank/DDBJ databases">
        <authorList>
            <person name="de Groot N.N."/>
        </authorList>
    </citation>
    <scope>NUCLEOTIDE SEQUENCE [LARGE SCALE GENOMIC DNA]</scope>
    <source>
        <strain evidence="2 3">DSM 19547</strain>
    </source>
</reference>
<gene>
    <name evidence="2" type="ORF">SAMN04488047_11435</name>
</gene>
<accession>A0A1I5TMX5</accession>
<protein>
    <submittedName>
        <fullName evidence="2">Uncharacterized protein</fullName>
    </submittedName>
</protein>
<keyword evidence="3" id="KW-1185">Reference proteome</keyword>
<feature type="transmembrane region" description="Helical" evidence="1">
    <location>
        <begin position="16"/>
        <end position="43"/>
    </location>
</feature>
<evidence type="ECO:0000313" key="2">
    <source>
        <dbReference type="EMBL" id="SFP84338.1"/>
    </source>
</evidence>
<evidence type="ECO:0000313" key="3">
    <source>
        <dbReference type="Proteomes" id="UP000199356"/>
    </source>
</evidence>
<organism evidence="2 3">
    <name type="scientific">Tranquillimonas alkanivorans</name>
    <dbReference type="NCBI Taxonomy" id="441119"/>
    <lineage>
        <taxon>Bacteria</taxon>
        <taxon>Pseudomonadati</taxon>
        <taxon>Pseudomonadota</taxon>
        <taxon>Alphaproteobacteria</taxon>
        <taxon>Rhodobacterales</taxon>
        <taxon>Roseobacteraceae</taxon>
        <taxon>Tranquillimonas</taxon>
    </lineage>
</organism>
<sequence>MLTALAVVGGGAALNWGWLTAIGAAPLILSLAPCAAMCALGLCMRGGSSACAKSKTPAAKPDDHID</sequence>
<keyword evidence="1" id="KW-1133">Transmembrane helix</keyword>
<keyword evidence="1" id="KW-0812">Transmembrane</keyword>
<name>A0A1I5TMX5_9RHOB</name>
<proteinExistence type="predicted"/>
<dbReference type="AlphaFoldDB" id="A0A1I5TMX5"/>
<evidence type="ECO:0000256" key="1">
    <source>
        <dbReference type="SAM" id="Phobius"/>
    </source>
</evidence>
<dbReference type="EMBL" id="FOXA01000014">
    <property type="protein sequence ID" value="SFP84338.1"/>
    <property type="molecule type" value="Genomic_DNA"/>
</dbReference>
<dbReference type="Proteomes" id="UP000199356">
    <property type="component" value="Unassembled WGS sequence"/>
</dbReference>
<dbReference type="STRING" id="441119.SAMN04488047_11435"/>